<feature type="signal peptide" evidence="2">
    <location>
        <begin position="1"/>
        <end position="19"/>
    </location>
</feature>
<feature type="region of interest" description="Disordered" evidence="1">
    <location>
        <begin position="165"/>
        <end position="184"/>
    </location>
</feature>
<accession>A0A2H1VTM9</accession>
<proteinExistence type="predicted"/>
<feature type="region of interest" description="Disordered" evidence="1">
    <location>
        <begin position="288"/>
        <end position="309"/>
    </location>
</feature>
<evidence type="ECO:0000256" key="2">
    <source>
        <dbReference type="SAM" id="SignalP"/>
    </source>
</evidence>
<dbReference type="EMBL" id="ODYU01004352">
    <property type="protein sequence ID" value="SOQ44138.1"/>
    <property type="molecule type" value="Genomic_DNA"/>
</dbReference>
<reference evidence="3" key="1">
    <citation type="submission" date="2016-07" db="EMBL/GenBank/DDBJ databases">
        <authorList>
            <person name="Bretaudeau A."/>
        </authorList>
    </citation>
    <scope>NUCLEOTIDE SEQUENCE</scope>
    <source>
        <strain evidence="3">Rice</strain>
        <tissue evidence="3">Whole body</tissue>
    </source>
</reference>
<name>A0A2H1VTM9_SPOFR</name>
<evidence type="ECO:0000256" key="1">
    <source>
        <dbReference type="SAM" id="MobiDB-lite"/>
    </source>
</evidence>
<organism evidence="3">
    <name type="scientific">Spodoptera frugiperda</name>
    <name type="common">Fall armyworm</name>
    <dbReference type="NCBI Taxonomy" id="7108"/>
    <lineage>
        <taxon>Eukaryota</taxon>
        <taxon>Metazoa</taxon>
        <taxon>Ecdysozoa</taxon>
        <taxon>Arthropoda</taxon>
        <taxon>Hexapoda</taxon>
        <taxon>Insecta</taxon>
        <taxon>Pterygota</taxon>
        <taxon>Neoptera</taxon>
        <taxon>Endopterygota</taxon>
        <taxon>Lepidoptera</taxon>
        <taxon>Glossata</taxon>
        <taxon>Ditrysia</taxon>
        <taxon>Noctuoidea</taxon>
        <taxon>Noctuidae</taxon>
        <taxon>Amphipyrinae</taxon>
        <taxon>Spodoptera</taxon>
    </lineage>
</organism>
<sequence>MMGLAWFILLMFALDTVTTDAPRARLPPAVSACNTSVSYNKVLLKHVTLLSKYVFTGKVFGVKSGYNGTRIYKVNIRRVLKGDLNDIGVLVKFGTAKSLRFSDATIFVESSSISCPPLRVRTYGIFLTEKRRQGGTLWLSLVIEPLVLTLRSIGIIEAVVKAGTRADGSSDGKQSPPPMDTRKPEALQVRCRPFGSIVVVLKQHFEYLSCACAVRDCDTMLSSAPLLCKLLDVFCITTELKCVPGNVTIPLTLSARLPMLPRLKHANEDMTPTPGCLCSALGFRRSADGRQERGPDVNTSVVLSPSPPS</sequence>
<evidence type="ECO:0000313" key="3">
    <source>
        <dbReference type="EMBL" id="SOQ44138.1"/>
    </source>
</evidence>
<feature type="chain" id="PRO_5013695459" evidence="2">
    <location>
        <begin position="20"/>
        <end position="309"/>
    </location>
</feature>
<dbReference type="AlphaFoldDB" id="A0A2H1VTM9"/>
<protein>
    <submittedName>
        <fullName evidence="3">SFRICE_000664</fullName>
    </submittedName>
</protein>
<gene>
    <name evidence="3" type="ORF">SFRICE_000664</name>
</gene>
<keyword evidence="2" id="KW-0732">Signal</keyword>